<dbReference type="OrthoDB" id="1490701at2"/>
<reference evidence="2 3" key="1">
    <citation type="submission" date="2018-09" db="EMBL/GenBank/DDBJ databases">
        <title>Genomic Encyclopedia of Archaeal and Bacterial Type Strains, Phase II (KMG-II): from individual species to whole genera.</title>
        <authorList>
            <person name="Goeker M."/>
        </authorList>
    </citation>
    <scope>NUCLEOTIDE SEQUENCE [LARGE SCALE GENOMIC DNA]</scope>
    <source>
        <strain evidence="2 3">DSM 27148</strain>
    </source>
</reference>
<organism evidence="2 3">
    <name type="scientific">Mangrovibacterium diazotrophicum</name>
    <dbReference type="NCBI Taxonomy" id="1261403"/>
    <lineage>
        <taxon>Bacteria</taxon>
        <taxon>Pseudomonadati</taxon>
        <taxon>Bacteroidota</taxon>
        <taxon>Bacteroidia</taxon>
        <taxon>Marinilabiliales</taxon>
        <taxon>Prolixibacteraceae</taxon>
        <taxon>Mangrovibacterium</taxon>
    </lineage>
</organism>
<dbReference type="Proteomes" id="UP000283387">
    <property type="component" value="Unassembled WGS sequence"/>
</dbReference>
<dbReference type="AlphaFoldDB" id="A0A419W4S4"/>
<feature type="compositionally biased region" description="Polar residues" evidence="1">
    <location>
        <begin position="933"/>
        <end position="945"/>
    </location>
</feature>
<evidence type="ECO:0000313" key="2">
    <source>
        <dbReference type="EMBL" id="RKD90436.1"/>
    </source>
</evidence>
<keyword evidence="3" id="KW-1185">Reference proteome</keyword>
<dbReference type="InterPro" id="IPR012340">
    <property type="entry name" value="NA-bd_OB-fold"/>
</dbReference>
<feature type="compositionally biased region" description="Basic and acidic residues" evidence="1">
    <location>
        <begin position="918"/>
        <end position="931"/>
    </location>
</feature>
<comment type="caution">
    <text evidence="2">The sequence shown here is derived from an EMBL/GenBank/DDBJ whole genome shotgun (WGS) entry which is preliminary data.</text>
</comment>
<accession>A0A419W4S4</accession>
<feature type="region of interest" description="Disordered" evidence="1">
    <location>
        <begin position="895"/>
        <end position="947"/>
    </location>
</feature>
<dbReference type="SUPFAM" id="SSF50249">
    <property type="entry name" value="Nucleic acid-binding proteins"/>
    <property type="match status" value="1"/>
</dbReference>
<evidence type="ECO:0000256" key="1">
    <source>
        <dbReference type="SAM" id="MobiDB-lite"/>
    </source>
</evidence>
<evidence type="ECO:0000313" key="3">
    <source>
        <dbReference type="Proteomes" id="UP000283387"/>
    </source>
</evidence>
<dbReference type="RefSeq" id="WP_120271842.1">
    <property type="nucleotide sequence ID" value="NZ_RAPN01000001.1"/>
</dbReference>
<dbReference type="EMBL" id="RAPN01000001">
    <property type="protein sequence ID" value="RKD90436.1"/>
    <property type="molecule type" value="Genomic_DNA"/>
</dbReference>
<protein>
    <submittedName>
        <fullName evidence="2">Uncharacterized protein</fullName>
    </submittedName>
</protein>
<name>A0A419W4S4_9BACT</name>
<sequence>METKVQLGTVVFWRHTFGFIAIEDLSLAYFFHRSSLRDPNQHVELLDQFEFEIAETDTGKFKGKARAINLRFVEKGRVDDPRFDRYVGTLKSWNKGIGHITTEQLIETSEVYVNTSRILGERPHLSQGELLVFCPVQSAKSPSNILALFAYPVDSENDLSFLKQQYFETRIPELGNYLLKQSELTDIDLQIIELFSIERIEGRNIEGYAKLKEDLKRIKAQFGYLPPYKDLLIFADEGFLLQLFIEGIIPDFRYEDVLHYFLNTTSIQKKEILFRLNQDDQQQIIKEYLNWIKIYVDLNSIGNEIKCYLDITHRDKNLKDEAAYQGLAEILLTTLPVSEVKKLWIKKYIELPQKFIKDNFDLSNPYEIITLLDSEDESQKQIAIRLLNEQILEVTEGEILKNYTYYVGWLKFIQIHNSRLFHKEFTEALNALPIQDKYCLWIFDILPSIDYTAIPPFVFEQCDYYLRLRSATKDQYFSFLTNHIEQNELNDFIQQYAWNELVQPCFPKSDTTYSLLVDICDWQKKYQNNTIEIDPLAECVYHSIPKFTVQHVRLWLYDFVSPEYLDYYGFREAFKKLNNPEKVEFRNKANWHSKLELDEEAKLTVEPCTNFTETEDGEIIYKARLNNIYFTNGYLALRLEDRSYTQRFYAPEVSTGLNSISEFSNLIDREITILVREKQIQKVDDNLYIILSEVFRNYLLKALATPIAKNKKSKRSYAYAENMELRKQVLNYLKIIQTPDKKTVILDEPHAYYRRLDESVEFPDVEKVALYSIKTSDGYAIIWENIDYSFDRASFVFKTTDESYGNLVEKLTLAITRLGQLRSTLRKLDPDINELHEFKNSLGYVGTVLKKRGQNDAFESWKNNLTETINRKIPPQTDRLFDEIWRELNIDSTKSVRHTNPLPDKKGIKTVDTGEDNSSTKEETIVTERNDQPPGQTSSFSNQSPYKEREAVLSALNEINNLFENLLKMKE</sequence>
<dbReference type="Gene3D" id="2.40.50.140">
    <property type="entry name" value="Nucleic acid-binding proteins"/>
    <property type="match status" value="1"/>
</dbReference>
<proteinExistence type="predicted"/>
<gene>
    <name evidence="2" type="ORF">BC643_0775</name>
</gene>